<dbReference type="InterPro" id="IPR005883">
    <property type="entry name" value="PilM"/>
</dbReference>
<proteinExistence type="predicted"/>
<organism evidence="1 2">
    <name type="scientific">Aquisalibacillus elongatus</name>
    <dbReference type="NCBI Taxonomy" id="485577"/>
    <lineage>
        <taxon>Bacteria</taxon>
        <taxon>Bacillati</taxon>
        <taxon>Bacillota</taxon>
        <taxon>Bacilli</taxon>
        <taxon>Bacillales</taxon>
        <taxon>Bacillaceae</taxon>
        <taxon>Aquisalibacillus</taxon>
    </lineage>
</organism>
<keyword evidence="2" id="KW-1185">Reference proteome</keyword>
<evidence type="ECO:0000313" key="1">
    <source>
        <dbReference type="EMBL" id="RPF50559.1"/>
    </source>
</evidence>
<gene>
    <name evidence="1" type="ORF">EDC24_2526</name>
</gene>
<sequence>MSKGIVNLEIKDYVIRFTESHPKNPSHVLRIGEHFIPSGIIDSGIIEKPDEFVKILRTCVKKWRLKRKSVRLTLPDALVIIRKQSIPSNVNREDINRYVQFQLGETIHLPFQKPLFETVWLNQNDVQQDISIISTCEKLVQPIIDQLEDQKMKVVAVDISPLNYYRLFYHRGLINEEDHTLFIQYTAKNVVFSAFEQHAPIFLQQIQLSSTDENVTFGATMTKNDFNRDEVFLEFDEIRTEIERVERFYQYSMNNGQQAFTKMAIVGDHPYLGEVVQKLSDRTDLEVVTIPNEDMSGPKGIEMEEKYYNVYGLAMKDGS</sequence>
<dbReference type="Gene3D" id="3.30.420.40">
    <property type="match status" value="2"/>
</dbReference>
<dbReference type="OrthoDB" id="2690797at2"/>
<dbReference type="Pfam" id="PF11104">
    <property type="entry name" value="PilM_2"/>
    <property type="match status" value="1"/>
</dbReference>
<dbReference type="Gene3D" id="3.30.1490.300">
    <property type="match status" value="1"/>
</dbReference>
<dbReference type="AlphaFoldDB" id="A0A3N5B051"/>
<comment type="caution">
    <text evidence="1">The sequence shown here is derived from an EMBL/GenBank/DDBJ whole genome shotgun (WGS) entry which is preliminary data.</text>
</comment>
<dbReference type="Proteomes" id="UP000276443">
    <property type="component" value="Unassembled WGS sequence"/>
</dbReference>
<dbReference type="EMBL" id="RKRF01000012">
    <property type="protein sequence ID" value="RPF50559.1"/>
    <property type="molecule type" value="Genomic_DNA"/>
</dbReference>
<protein>
    <submittedName>
        <fullName evidence="1">Type IV pilus assembly protein PilM</fullName>
    </submittedName>
</protein>
<evidence type="ECO:0000313" key="2">
    <source>
        <dbReference type="Proteomes" id="UP000276443"/>
    </source>
</evidence>
<accession>A0A3N5B051</accession>
<name>A0A3N5B051_9BACI</name>
<reference evidence="1 2" key="1">
    <citation type="submission" date="2018-11" db="EMBL/GenBank/DDBJ databases">
        <title>Genomic Encyclopedia of Type Strains, Phase IV (KMG-IV): sequencing the most valuable type-strain genomes for metagenomic binning, comparative biology and taxonomic classification.</title>
        <authorList>
            <person name="Goeker M."/>
        </authorList>
    </citation>
    <scope>NUCLEOTIDE SEQUENCE [LARGE SCALE GENOMIC DNA]</scope>
    <source>
        <strain evidence="1 2">DSM 18090</strain>
    </source>
</reference>
<dbReference type="RefSeq" id="WP_124223068.1">
    <property type="nucleotide sequence ID" value="NZ_RKRF01000012.1"/>
</dbReference>